<evidence type="ECO:0000313" key="1">
    <source>
        <dbReference type="EMBL" id="KAH0552831.1"/>
    </source>
</evidence>
<protein>
    <submittedName>
        <fullName evidence="1">Uncharacterized protein</fullName>
    </submittedName>
</protein>
<name>A0A9P8ICS0_9PEZI</name>
<dbReference type="EMBL" id="JAGHQM010001757">
    <property type="protein sequence ID" value="KAH0552831.1"/>
    <property type="molecule type" value="Genomic_DNA"/>
</dbReference>
<keyword evidence="2" id="KW-1185">Reference proteome</keyword>
<reference evidence="1" key="1">
    <citation type="submission" date="2021-03" db="EMBL/GenBank/DDBJ databases">
        <title>Comparative genomics and phylogenomic investigation of the class Geoglossomycetes provide insights into ecological specialization and systematics.</title>
        <authorList>
            <person name="Melie T."/>
            <person name="Pirro S."/>
            <person name="Miller A.N."/>
            <person name="Quandt A."/>
        </authorList>
    </citation>
    <scope>NUCLEOTIDE SEQUENCE</scope>
    <source>
        <strain evidence="1">CAQ_001_2017</strain>
    </source>
</reference>
<sequence length="209" mass="24114">MIRTPQTDRKWSPLQPQRASVATLTGSLLHSWVAVTRGAIIRGLEKDRNNSIKIHRCRRSYGISVSQPWSSFKHSLEDEYDDPFDGEKKAKNQMVWLIKKGDAILSSQPKHASIRLCRRFGVKDPRVFRTSLVVSDEDEAPQRYAKIDPAIHYDFTDIPEASFKSIRAGTRGTPYFCAFFRIEITLEAKVKCRVMFDDQERGFEEINYV</sequence>
<evidence type="ECO:0000313" key="2">
    <source>
        <dbReference type="Proteomes" id="UP000750711"/>
    </source>
</evidence>
<organism evidence="1 2">
    <name type="scientific">Trichoglossum hirsutum</name>
    <dbReference type="NCBI Taxonomy" id="265104"/>
    <lineage>
        <taxon>Eukaryota</taxon>
        <taxon>Fungi</taxon>
        <taxon>Dikarya</taxon>
        <taxon>Ascomycota</taxon>
        <taxon>Pezizomycotina</taxon>
        <taxon>Geoglossomycetes</taxon>
        <taxon>Geoglossales</taxon>
        <taxon>Geoglossaceae</taxon>
        <taxon>Trichoglossum</taxon>
    </lineage>
</organism>
<proteinExistence type="predicted"/>
<comment type="caution">
    <text evidence="1">The sequence shown here is derived from an EMBL/GenBank/DDBJ whole genome shotgun (WGS) entry which is preliminary data.</text>
</comment>
<dbReference type="Proteomes" id="UP000750711">
    <property type="component" value="Unassembled WGS sequence"/>
</dbReference>
<accession>A0A9P8ICS0</accession>
<dbReference type="AlphaFoldDB" id="A0A9P8ICS0"/>
<gene>
    <name evidence="1" type="ORF">GP486_006967</name>
</gene>